<dbReference type="SUPFAM" id="SSF51366">
    <property type="entry name" value="Ribulose-phoshate binding barrel"/>
    <property type="match status" value="1"/>
</dbReference>
<keyword evidence="16" id="KW-1185">Reference proteome</keyword>
<dbReference type="Proteomes" id="UP000031552">
    <property type="component" value="Unassembled WGS sequence"/>
</dbReference>
<dbReference type="GO" id="GO:0004750">
    <property type="term" value="F:D-ribulose-phosphate 3-epimerase activity"/>
    <property type="evidence" value="ECO:0007669"/>
    <property type="project" value="UniProtKB-UniRule"/>
</dbReference>
<comment type="cofactor">
    <cofactor evidence="5">
        <name>Fe(2+)</name>
        <dbReference type="ChEBI" id="CHEBI:29033"/>
    </cofactor>
</comment>
<comment type="cofactor">
    <cofactor evidence="3">
        <name>Co(2+)</name>
        <dbReference type="ChEBI" id="CHEBI:48828"/>
    </cofactor>
</comment>
<reference evidence="15" key="2">
    <citation type="submission" date="2014-09" db="EMBL/GenBank/DDBJ databases">
        <title>Criblamydia sequanensis harbors a mega-plasmid encoding arsenite resistance.</title>
        <authorList>
            <person name="Bertelli C."/>
            <person name="Goesmann A."/>
            <person name="Greub G."/>
        </authorList>
    </citation>
    <scope>NUCLEOTIDE SEQUENCE [LARGE SCALE GENOMIC DNA]</scope>
    <source>
        <strain evidence="15">CRIB-18</strain>
    </source>
</reference>
<keyword evidence="8 10" id="KW-0479">Metal-binding</keyword>
<feature type="active site" description="Proton donor" evidence="10 12">
    <location>
        <position position="198"/>
    </location>
</feature>
<evidence type="ECO:0000256" key="14">
    <source>
        <dbReference type="PIRSR" id="PIRSR001461-3"/>
    </source>
</evidence>
<dbReference type="HAMAP" id="MF_02227">
    <property type="entry name" value="RPE"/>
    <property type="match status" value="1"/>
</dbReference>
<keyword evidence="9 10" id="KW-0413">Isomerase</keyword>
<feature type="binding site" evidence="10 13">
    <location>
        <position position="40"/>
    </location>
    <ligand>
        <name>a divalent metal cation</name>
        <dbReference type="ChEBI" id="CHEBI:60240"/>
    </ligand>
</feature>
<keyword evidence="13" id="KW-0862">Zinc</keyword>
<dbReference type="AlphaFoldDB" id="A0A090CZ66"/>
<evidence type="ECO:0000256" key="12">
    <source>
        <dbReference type="PIRSR" id="PIRSR001461-1"/>
    </source>
</evidence>
<evidence type="ECO:0000256" key="11">
    <source>
        <dbReference type="PIRNR" id="PIRNR001461"/>
    </source>
</evidence>
<comment type="catalytic activity">
    <reaction evidence="1 10 11">
        <text>D-ribulose 5-phosphate = D-xylulose 5-phosphate</text>
        <dbReference type="Rhea" id="RHEA:13677"/>
        <dbReference type="ChEBI" id="CHEBI:57737"/>
        <dbReference type="ChEBI" id="CHEBI:58121"/>
        <dbReference type="EC" id="5.1.3.1"/>
    </reaction>
</comment>
<comment type="pathway">
    <text evidence="10">Carbohydrate degradation.</text>
</comment>
<evidence type="ECO:0000256" key="10">
    <source>
        <dbReference type="HAMAP-Rule" id="MF_02227"/>
    </source>
</evidence>
<dbReference type="InterPro" id="IPR013785">
    <property type="entry name" value="Aldolase_TIM"/>
</dbReference>
<dbReference type="CDD" id="cd00429">
    <property type="entry name" value="RPE"/>
    <property type="match status" value="1"/>
</dbReference>
<evidence type="ECO:0000256" key="5">
    <source>
        <dbReference type="ARBA" id="ARBA00001954"/>
    </source>
</evidence>
<feature type="binding site" evidence="14">
    <location>
        <begin position="220"/>
        <end position="221"/>
    </location>
    <ligand>
        <name>substrate</name>
    </ligand>
</feature>
<accession>A0A090CZ66</accession>
<comment type="cofactor">
    <cofactor evidence="10 13">
        <name>a divalent metal cation</name>
        <dbReference type="ChEBI" id="CHEBI:60240"/>
    </cofactor>
    <text evidence="10 13">Binds 1 divalent metal cation per subunit.</text>
</comment>
<organism evidence="15 16">
    <name type="scientific">Candidatus Criblamydia sequanensis CRIB-18</name>
    <dbReference type="NCBI Taxonomy" id="1437425"/>
    <lineage>
        <taxon>Bacteria</taxon>
        <taxon>Pseudomonadati</taxon>
        <taxon>Chlamydiota</taxon>
        <taxon>Chlamydiia</taxon>
        <taxon>Parachlamydiales</taxon>
        <taxon>Candidatus Criblamydiaceae</taxon>
        <taxon>Candidatus Criblamydia</taxon>
    </lineage>
</organism>
<dbReference type="InterPro" id="IPR011060">
    <property type="entry name" value="RibuloseP-bd_barrel"/>
</dbReference>
<dbReference type="PANTHER" id="PTHR11749">
    <property type="entry name" value="RIBULOSE-5-PHOSPHATE-3-EPIMERASE"/>
    <property type="match status" value="1"/>
</dbReference>
<feature type="binding site" evidence="10 14">
    <location>
        <begin position="147"/>
        <end position="150"/>
    </location>
    <ligand>
        <name>substrate</name>
    </ligand>
</feature>
<reference evidence="15" key="1">
    <citation type="submission" date="2013-12" db="EMBL/GenBank/DDBJ databases">
        <authorList>
            <person name="Linke B."/>
        </authorList>
    </citation>
    <scope>NUCLEOTIDE SEQUENCE [LARGE SCALE GENOMIC DNA]</scope>
    <source>
        <strain evidence="15">CRIB-18</strain>
    </source>
</reference>
<proteinExistence type="inferred from homology"/>
<evidence type="ECO:0000256" key="3">
    <source>
        <dbReference type="ARBA" id="ARBA00001941"/>
    </source>
</evidence>
<dbReference type="PROSITE" id="PS01085">
    <property type="entry name" value="RIBUL_P_3_EPIMER_1"/>
    <property type="match status" value="1"/>
</dbReference>
<comment type="caution">
    <text evidence="15">The sequence shown here is derived from an EMBL/GenBank/DDBJ whole genome shotgun (WGS) entry which is preliminary data.</text>
</comment>
<dbReference type="PIRSF" id="PIRSF001461">
    <property type="entry name" value="RPE"/>
    <property type="match status" value="1"/>
</dbReference>
<sequence length="241" mass="26980">MSKNERQIKVSPSILAGDFGKIYDEAKRIEDSGANSLHIDVMDGHFVPNLTIGPQVVAAINRATDMFLDVHLMMYNVYEYIERFVEAGADRITFHFEATEDVKDTLDYIRRCNIEAGLAFCPETSQSFIPKYLDSCDSILLMTVHPGFGGQKFMSEVLEKIAFTREICEKLNIRKGGVTPKNKDDPANNLPVFNIGVDGGINYETAKECVKAGANQLIAGTYLLHSHDMKEEVRKLQQLVP</sequence>
<evidence type="ECO:0000313" key="15">
    <source>
        <dbReference type="EMBL" id="CDR34046.1"/>
    </source>
</evidence>
<dbReference type="RefSeq" id="WP_041017599.1">
    <property type="nucleotide sequence ID" value="NZ_CCEJ010000005.1"/>
</dbReference>
<dbReference type="OrthoDB" id="1645589at2"/>
<evidence type="ECO:0000313" key="16">
    <source>
        <dbReference type="Proteomes" id="UP000031552"/>
    </source>
</evidence>
<keyword evidence="13" id="KW-0170">Cobalt</keyword>
<dbReference type="STRING" id="1437425.CSEC_1225"/>
<dbReference type="InterPro" id="IPR000056">
    <property type="entry name" value="Ribul_P_3_epim-like"/>
</dbReference>
<gene>
    <name evidence="10 15" type="primary">rpe</name>
    <name evidence="15" type="ORF">CSEC_1225</name>
</gene>
<dbReference type="Pfam" id="PF00834">
    <property type="entry name" value="Ribul_P_3_epim"/>
    <property type="match status" value="1"/>
</dbReference>
<keyword evidence="10 11" id="KW-0119">Carbohydrate metabolism</keyword>
<feature type="binding site" evidence="10 13">
    <location>
        <position position="198"/>
    </location>
    <ligand>
        <name>a divalent metal cation</name>
        <dbReference type="ChEBI" id="CHEBI:60240"/>
    </ligand>
</feature>
<comment type="caution">
    <text evidence="10">Lacks conserved residue(s) required for the propagation of feature annotation.</text>
</comment>
<evidence type="ECO:0000256" key="4">
    <source>
        <dbReference type="ARBA" id="ARBA00001947"/>
    </source>
</evidence>
<dbReference type="Gene3D" id="3.20.20.70">
    <property type="entry name" value="Aldolase class I"/>
    <property type="match status" value="1"/>
</dbReference>
<evidence type="ECO:0000256" key="1">
    <source>
        <dbReference type="ARBA" id="ARBA00001782"/>
    </source>
</evidence>
<feature type="binding site" evidence="10">
    <location>
        <begin position="198"/>
        <end position="200"/>
    </location>
    <ligand>
        <name>substrate</name>
    </ligand>
</feature>
<feature type="binding site" evidence="10 14">
    <location>
        <position position="13"/>
    </location>
    <ligand>
        <name>substrate</name>
    </ligand>
</feature>
<evidence type="ECO:0000256" key="7">
    <source>
        <dbReference type="ARBA" id="ARBA00013188"/>
    </source>
</evidence>
<comment type="similarity">
    <text evidence="6 10 11">Belongs to the ribulose-phosphate 3-epimerase family.</text>
</comment>
<dbReference type="NCBIfam" id="TIGR01163">
    <property type="entry name" value="rpe"/>
    <property type="match status" value="1"/>
</dbReference>
<comment type="function">
    <text evidence="10">Catalyzes the reversible epimerization of D-ribulose 5-phosphate to D-xylulose 5-phosphate.</text>
</comment>
<dbReference type="GO" id="GO:0046872">
    <property type="term" value="F:metal ion binding"/>
    <property type="evidence" value="ECO:0007669"/>
    <property type="project" value="UniProtKB-UniRule"/>
</dbReference>
<evidence type="ECO:0000256" key="9">
    <source>
        <dbReference type="ARBA" id="ARBA00023235"/>
    </source>
</evidence>
<evidence type="ECO:0000256" key="8">
    <source>
        <dbReference type="ARBA" id="ARBA00022723"/>
    </source>
</evidence>
<comment type="cofactor">
    <cofactor evidence="4">
        <name>Zn(2+)</name>
        <dbReference type="ChEBI" id="CHEBI:29105"/>
    </cofactor>
</comment>
<dbReference type="EMBL" id="CCEJ010000005">
    <property type="protein sequence ID" value="CDR34046.1"/>
    <property type="molecule type" value="Genomic_DNA"/>
</dbReference>
<keyword evidence="13" id="KW-0464">Manganese</keyword>
<dbReference type="InterPro" id="IPR026019">
    <property type="entry name" value="Ribul_P_3_epim"/>
</dbReference>
<feature type="binding site" evidence="14">
    <location>
        <position position="200"/>
    </location>
    <ligand>
        <name>substrate</name>
    </ligand>
</feature>
<dbReference type="FunFam" id="3.20.20.70:FF:000004">
    <property type="entry name" value="Ribulose-phosphate 3-epimerase"/>
    <property type="match status" value="1"/>
</dbReference>
<dbReference type="GO" id="GO:0005737">
    <property type="term" value="C:cytoplasm"/>
    <property type="evidence" value="ECO:0007669"/>
    <property type="project" value="UniProtKB-ARBA"/>
</dbReference>
<name>A0A090CZ66_9BACT</name>
<dbReference type="NCBIfam" id="NF004076">
    <property type="entry name" value="PRK05581.1-4"/>
    <property type="match status" value="1"/>
</dbReference>
<dbReference type="eggNOG" id="COG0036">
    <property type="taxonomic scope" value="Bacteria"/>
</dbReference>
<feature type="binding site" evidence="10 13">
    <location>
        <position position="38"/>
    </location>
    <ligand>
        <name>a divalent metal cation</name>
        <dbReference type="ChEBI" id="CHEBI:60240"/>
    </ligand>
</feature>
<dbReference type="EC" id="5.1.3.1" evidence="7 10"/>
<evidence type="ECO:0000256" key="13">
    <source>
        <dbReference type="PIRSR" id="PIRSR001461-2"/>
    </source>
</evidence>
<dbReference type="GO" id="GO:0019323">
    <property type="term" value="P:pentose catabolic process"/>
    <property type="evidence" value="ECO:0007669"/>
    <property type="project" value="UniProtKB-UniRule"/>
</dbReference>
<comment type="cofactor">
    <cofactor evidence="2">
        <name>Mn(2+)</name>
        <dbReference type="ChEBI" id="CHEBI:29035"/>
    </cofactor>
</comment>
<evidence type="ECO:0000256" key="2">
    <source>
        <dbReference type="ARBA" id="ARBA00001936"/>
    </source>
</evidence>
<evidence type="ECO:0000256" key="6">
    <source>
        <dbReference type="ARBA" id="ARBA00009541"/>
    </source>
</evidence>
<dbReference type="PROSITE" id="PS01086">
    <property type="entry name" value="RIBUL_P_3_EPIMER_2"/>
    <property type="match status" value="1"/>
</dbReference>
<protein>
    <recommendedName>
        <fullName evidence="7 10">Ribulose-phosphate 3-epimerase</fullName>
        <ecNumber evidence="7 10">5.1.3.1</ecNumber>
    </recommendedName>
</protein>
<feature type="binding site" evidence="10 14">
    <location>
        <position position="71"/>
    </location>
    <ligand>
        <name>substrate</name>
    </ligand>
</feature>
<feature type="binding site" evidence="10 13">
    <location>
        <position position="71"/>
    </location>
    <ligand>
        <name>a divalent metal cation</name>
        <dbReference type="ChEBI" id="CHEBI:60240"/>
    </ligand>
</feature>
<feature type="active site" description="Proton acceptor" evidence="10 12">
    <location>
        <position position="40"/>
    </location>
</feature>
<dbReference type="GO" id="GO:0006098">
    <property type="term" value="P:pentose-phosphate shunt"/>
    <property type="evidence" value="ECO:0007669"/>
    <property type="project" value="UniProtKB-UniRule"/>
</dbReference>